<reference evidence="1 2" key="1">
    <citation type="submission" date="2019-04" db="EMBL/GenBank/DDBJ databases">
        <authorList>
            <person name="Feng G."/>
            <person name="Zhang J."/>
            <person name="Zhu H."/>
        </authorList>
    </citation>
    <scope>NUCLEOTIDE SEQUENCE [LARGE SCALE GENOMIC DNA]</scope>
    <source>
        <strain evidence="1 2">JCM 19491</strain>
    </source>
</reference>
<dbReference type="AlphaFoldDB" id="A0A4Z0MF25"/>
<accession>A0A4Z0MF25</accession>
<comment type="caution">
    <text evidence="1">The sequence shown here is derived from an EMBL/GenBank/DDBJ whole genome shotgun (WGS) entry which is preliminary data.</text>
</comment>
<gene>
    <name evidence="1" type="ORF">EU557_22020</name>
</gene>
<dbReference type="Proteomes" id="UP000298284">
    <property type="component" value="Unassembled WGS sequence"/>
</dbReference>
<name>A0A4Z0MF25_9BACT</name>
<dbReference type="RefSeq" id="WP_135532640.1">
    <property type="nucleotide sequence ID" value="NZ_SRKZ01000007.1"/>
</dbReference>
<dbReference type="OrthoDB" id="914976at2"/>
<protein>
    <submittedName>
        <fullName evidence="1">Uncharacterized protein</fullName>
    </submittedName>
</protein>
<organism evidence="1 2">
    <name type="scientific">Hymenobacter wooponensis</name>
    <dbReference type="NCBI Taxonomy" id="1525360"/>
    <lineage>
        <taxon>Bacteria</taxon>
        <taxon>Pseudomonadati</taxon>
        <taxon>Bacteroidota</taxon>
        <taxon>Cytophagia</taxon>
        <taxon>Cytophagales</taxon>
        <taxon>Hymenobacteraceae</taxon>
        <taxon>Hymenobacter</taxon>
    </lineage>
</organism>
<keyword evidence="2" id="KW-1185">Reference proteome</keyword>
<evidence type="ECO:0000313" key="1">
    <source>
        <dbReference type="EMBL" id="TGD77967.1"/>
    </source>
</evidence>
<sequence>MTALLLAHLIQEPPYQAIVVDATTSRPLPGVTGLDLATQQRFSTDALGHFTLAGPAAHFQLRHLGFAPLEASRSGLQPGQVDTLRLLPQSILLGEVSVRPTKPVVLSSFGPKVKDKMGVLVVPGSECGVLFRPAPDSPPAVVEQITVQLRPNKPKAGQIRIRLVAPTSEAEPRPTSHDLIPVAATYTAAQLVALPDQRLTVDISAYGLQLPPNGFFVLIEGLGSNYPAEVAVPMQRGDPTPHLILTATNLADSATYRRTPMNDFPAVVRGTSVTEVETYWRQCCNRPWRGYRLTHKPKESENVAVTLVLRALE</sequence>
<dbReference type="SUPFAM" id="SSF49464">
    <property type="entry name" value="Carboxypeptidase regulatory domain-like"/>
    <property type="match status" value="1"/>
</dbReference>
<dbReference type="EMBL" id="SRKZ01000007">
    <property type="protein sequence ID" value="TGD77967.1"/>
    <property type="molecule type" value="Genomic_DNA"/>
</dbReference>
<evidence type="ECO:0000313" key="2">
    <source>
        <dbReference type="Proteomes" id="UP000298284"/>
    </source>
</evidence>
<proteinExistence type="predicted"/>
<dbReference type="InterPro" id="IPR008969">
    <property type="entry name" value="CarboxyPept-like_regulatory"/>
</dbReference>